<dbReference type="EMBL" id="VZOJ01000002">
    <property type="protein sequence ID" value="KAB0644568.1"/>
    <property type="molecule type" value="Genomic_DNA"/>
</dbReference>
<protein>
    <submittedName>
        <fullName evidence="1">Uncharacterized protein</fullName>
    </submittedName>
</protein>
<name>A0A6H9T9T7_9BURK</name>
<evidence type="ECO:0000313" key="4">
    <source>
        <dbReference type="Proteomes" id="UP000494222"/>
    </source>
</evidence>
<dbReference type="Proteomes" id="UP000494222">
    <property type="component" value="Unassembled WGS sequence"/>
</dbReference>
<evidence type="ECO:0000313" key="2">
    <source>
        <dbReference type="EMBL" id="VWB20275.1"/>
    </source>
</evidence>
<reference evidence="1 3" key="1">
    <citation type="submission" date="2019-09" db="EMBL/GenBank/DDBJ databases">
        <title>Draft genome sequences of 48 bacterial type strains from the CCUG.</title>
        <authorList>
            <person name="Tunovic T."/>
            <person name="Pineiro-Iglesias B."/>
            <person name="Unosson C."/>
            <person name="Inganas E."/>
            <person name="Ohlen M."/>
            <person name="Cardew S."/>
            <person name="Jensie-Markopoulos S."/>
            <person name="Salva-Serra F."/>
            <person name="Jaen-Luchoro D."/>
            <person name="Karlsson R."/>
            <person name="Svensson-Stadler L."/>
            <person name="Chun J."/>
            <person name="Moore E."/>
        </authorList>
    </citation>
    <scope>NUCLEOTIDE SEQUENCE [LARGE SCALE GENOMIC DNA]</scope>
    <source>
        <strain evidence="1 3">CCUG 54555</strain>
    </source>
</reference>
<dbReference type="GeneID" id="99788054"/>
<dbReference type="OrthoDB" id="8961599at2"/>
<dbReference type="AlphaFoldDB" id="A0A6H9T9T7"/>
<gene>
    <name evidence="2" type="ORF">BLA24064_00781</name>
    <name evidence="1" type="ORF">F7R21_01860</name>
</gene>
<dbReference type="RefSeq" id="WP_151062598.1">
    <property type="nucleotide sequence ID" value="NZ_CABVPL010000004.1"/>
</dbReference>
<accession>A0A6H9T9T7</accession>
<keyword evidence="3" id="KW-1185">Reference proteome</keyword>
<evidence type="ECO:0000313" key="1">
    <source>
        <dbReference type="EMBL" id="KAB0644568.1"/>
    </source>
</evidence>
<dbReference type="Proteomes" id="UP000430232">
    <property type="component" value="Unassembled WGS sequence"/>
</dbReference>
<sequence>MFGLYPAGVRWAQSFTASTDAKSLQKLLVDHGGCTAALFHQPFGTQRGAVIAQRDGMLVLAHVVDADEAEIVVTPGVELQNLLWSFDAGYSGQWSGRELQILTGCSNWDSMLKQTSDAFSRLCGTVQAAVDGTLAKPASRPEPTLPVDDDDVPFFLPDEYLQPISLSEIQSCDH</sequence>
<proteinExistence type="predicted"/>
<organism evidence="1 3">
    <name type="scientific">Burkholderia latens</name>
    <dbReference type="NCBI Taxonomy" id="488446"/>
    <lineage>
        <taxon>Bacteria</taxon>
        <taxon>Pseudomonadati</taxon>
        <taxon>Pseudomonadota</taxon>
        <taxon>Betaproteobacteria</taxon>
        <taxon>Burkholderiales</taxon>
        <taxon>Burkholderiaceae</taxon>
        <taxon>Burkholderia</taxon>
        <taxon>Burkholderia cepacia complex</taxon>
    </lineage>
</organism>
<dbReference type="EMBL" id="CABVPL010000004">
    <property type="protein sequence ID" value="VWB20275.1"/>
    <property type="molecule type" value="Genomic_DNA"/>
</dbReference>
<reference evidence="2 4" key="2">
    <citation type="submission" date="2019-09" db="EMBL/GenBank/DDBJ databases">
        <authorList>
            <person name="Depoorter E."/>
        </authorList>
    </citation>
    <scope>NUCLEOTIDE SEQUENCE [LARGE SCALE GENOMIC DNA]</scope>
    <source>
        <strain evidence="2">LMG 24064</strain>
    </source>
</reference>
<evidence type="ECO:0000313" key="3">
    <source>
        <dbReference type="Proteomes" id="UP000430232"/>
    </source>
</evidence>